<dbReference type="KEGG" id="smo:SELMODRAFT_59543"/>
<dbReference type="Gene3D" id="4.10.1100.10">
    <property type="entry name" value="Transcription factor, SBP-box domain"/>
    <property type="match status" value="1"/>
</dbReference>
<proteinExistence type="predicted"/>
<dbReference type="PANTHER" id="PTHR31251">
    <property type="entry name" value="SQUAMOSA PROMOTER-BINDING-LIKE PROTEIN 4"/>
    <property type="match status" value="1"/>
</dbReference>
<sequence>CQAEGCTADLSKAKHYHRRHKVCELHSKAPNVIANNQTQRFCQQCSRFHLLTEFDDSKRSCRKRLADHNRRRRK</sequence>
<dbReference type="GO" id="GO:0003677">
    <property type="term" value="F:DNA binding"/>
    <property type="evidence" value="ECO:0007669"/>
    <property type="project" value="InterPro"/>
</dbReference>
<accession>D8RMG1</accession>
<dbReference type="EMBL" id="GL377584">
    <property type="protein sequence ID" value="EFJ26526.1"/>
    <property type="molecule type" value="Genomic_DNA"/>
</dbReference>
<keyword evidence="11" id="KW-1185">Reference proteome</keyword>
<keyword evidence="6" id="KW-0539">Nucleus</keyword>
<dbReference type="InterPro" id="IPR036893">
    <property type="entry name" value="SBP_sf"/>
</dbReference>
<keyword evidence="2" id="KW-0479">Metal-binding</keyword>
<evidence type="ECO:0000256" key="5">
    <source>
        <dbReference type="ARBA" id="ARBA00023163"/>
    </source>
</evidence>
<evidence type="ECO:0000256" key="4">
    <source>
        <dbReference type="ARBA" id="ARBA00022833"/>
    </source>
</evidence>
<dbReference type="AlphaFoldDB" id="D8RMG1"/>
<evidence type="ECO:0000256" key="6">
    <source>
        <dbReference type="ARBA" id="ARBA00023242"/>
    </source>
</evidence>
<protein>
    <recommendedName>
        <fullName evidence="8">SBP-type domain-containing protein</fullName>
    </recommendedName>
</protein>
<feature type="domain" description="SBP-type" evidence="8">
    <location>
        <begin position="1"/>
        <end position="74"/>
    </location>
</feature>
<evidence type="ECO:0000313" key="9">
    <source>
        <dbReference type="EMBL" id="EFJ14782.1"/>
    </source>
</evidence>
<dbReference type="Gramene" id="EFJ14782">
    <property type="protein sequence ID" value="EFJ14782"/>
    <property type="gene ID" value="SELMODRAFT_49502"/>
</dbReference>
<dbReference type="Pfam" id="PF03110">
    <property type="entry name" value="SBP"/>
    <property type="match status" value="1"/>
</dbReference>
<dbReference type="HOGENOM" id="CLU_196434_0_0_1"/>
<dbReference type="EMBL" id="GL377626">
    <property type="protein sequence ID" value="EFJ14782.1"/>
    <property type="molecule type" value="Genomic_DNA"/>
</dbReference>
<dbReference type="SUPFAM" id="SSF103612">
    <property type="entry name" value="SBT domain"/>
    <property type="match status" value="1"/>
</dbReference>
<organism evidence="11">
    <name type="scientific">Selaginella moellendorffii</name>
    <name type="common">Spikemoss</name>
    <dbReference type="NCBI Taxonomy" id="88036"/>
    <lineage>
        <taxon>Eukaryota</taxon>
        <taxon>Viridiplantae</taxon>
        <taxon>Streptophyta</taxon>
        <taxon>Embryophyta</taxon>
        <taxon>Tracheophyta</taxon>
        <taxon>Lycopodiopsida</taxon>
        <taxon>Selaginellales</taxon>
        <taxon>Selaginellaceae</taxon>
        <taxon>Selaginella</taxon>
    </lineage>
</organism>
<comment type="subcellular location">
    <subcellularLocation>
        <location evidence="1">Nucleus</location>
    </subcellularLocation>
</comment>
<dbReference type="GO" id="GO:0008270">
    <property type="term" value="F:zinc ion binding"/>
    <property type="evidence" value="ECO:0007669"/>
    <property type="project" value="UniProtKB-KW"/>
</dbReference>
<dbReference type="InterPro" id="IPR044817">
    <property type="entry name" value="SBP-like"/>
</dbReference>
<keyword evidence="3 7" id="KW-0863">Zinc-finger</keyword>
<dbReference type="PANTHER" id="PTHR31251:SF169">
    <property type="entry name" value="SQUAMOSA PROMOTER-BINDING-LIKE PROTEIN 8"/>
    <property type="match status" value="1"/>
</dbReference>
<reference evidence="10 11" key="1">
    <citation type="journal article" date="2011" name="Science">
        <title>The Selaginella genome identifies genetic changes associated with the evolution of vascular plants.</title>
        <authorList>
            <person name="Banks J.A."/>
            <person name="Nishiyama T."/>
            <person name="Hasebe M."/>
            <person name="Bowman J.L."/>
            <person name="Gribskov M."/>
            <person name="dePamphilis C."/>
            <person name="Albert V.A."/>
            <person name="Aono N."/>
            <person name="Aoyama T."/>
            <person name="Ambrose B.A."/>
            <person name="Ashton N.W."/>
            <person name="Axtell M.J."/>
            <person name="Barker E."/>
            <person name="Barker M.S."/>
            <person name="Bennetzen J.L."/>
            <person name="Bonawitz N.D."/>
            <person name="Chapple C."/>
            <person name="Cheng C."/>
            <person name="Correa L.G."/>
            <person name="Dacre M."/>
            <person name="DeBarry J."/>
            <person name="Dreyer I."/>
            <person name="Elias M."/>
            <person name="Engstrom E.M."/>
            <person name="Estelle M."/>
            <person name="Feng L."/>
            <person name="Finet C."/>
            <person name="Floyd S.K."/>
            <person name="Frommer W.B."/>
            <person name="Fujita T."/>
            <person name="Gramzow L."/>
            <person name="Gutensohn M."/>
            <person name="Harholt J."/>
            <person name="Hattori M."/>
            <person name="Heyl A."/>
            <person name="Hirai T."/>
            <person name="Hiwatashi Y."/>
            <person name="Ishikawa M."/>
            <person name="Iwata M."/>
            <person name="Karol K.G."/>
            <person name="Koehler B."/>
            <person name="Kolukisaoglu U."/>
            <person name="Kubo M."/>
            <person name="Kurata T."/>
            <person name="Lalonde S."/>
            <person name="Li K."/>
            <person name="Li Y."/>
            <person name="Litt A."/>
            <person name="Lyons E."/>
            <person name="Manning G."/>
            <person name="Maruyama T."/>
            <person name="Michael T.P."/>
            <person name="Mikami K."/>
            <person name="Miyazaki S."/>
            <person name="Morinaga S."/>
            <person name="Murata T."/>
            <person name="Mueller-Roeber B."/>
            <person name="Nelson D.R."/>
            <person name="Obara M."/>
            <person name="Oguri Y."/>
            <person name="Olmstead R.G."/>
            <person name="Onodera N."/>
            <person name="Petersen B.L."/>
            <person name="Pils B."/>
            <person name="Prigge M."/>
            <person name="Rensing S.A."/>
            <person name="Riano-Pachon D.M."/>
            <person name="Roberts A.W."/>
            <person name="Sato Y."/>
            <person name="Scheller H.V."/>
            <person name="Schulz B."/>
            <person name="Schulz C."/>
            <person name="Shakirov E.V."/>
            <person name="Shibagaki N."/>
            <person name="Shinohara N."/>
            <person name="Shippen D.E."/>
            <person name="Soerensen I."/>
            <person name="Sotooka R."/>
            <person name="Sugimoto N."/>
            <person name="Sugita M."/>
            <person name="Sumikawa N."/>
            <person name="Tanurdzic M."/>
            <person name="Theissen G."/>
            <person name="Ulvskov P."/>
            <person name="Wakazuki S."/>
            <person name="Weng J.K."/>
            <person name="Willats W.W."/>
            <person name="Wipf D."/>
            <person name="Wolf P.G."/>
            <person name="Yang L."/>
            <person name="Zimmer A.D."/>
            <person name="Zhu Q."/>
            <person name="Mitros T."/>
            <person name="Hellsten U."/>
            <person name="Loque D."/>
            <person name="Otillar R."/>
            <person name="Salamov A."/>
            <person name="Schmutz J."/>
            <person name="Shapiro H."/>
            <person name="Lindquist E."/>
            <person name="Lucas S."/>
            <person name="Rokhsar D."/>
            <person name="Grigoriev I.V."/>
        </authorList>
    </citation>
    <scope>NUCLEOTIDE SEQUENCE [LARGE SCALE GENOMIC DNA]</scope>
</reference>
<evidence type="ECO:0000256" key="7">
    <source>
        <dbReference type="PROSITE-ProRule" id="PRU00470"/>
    </source>
</evidence>
<feature type="non-terminal residue" evidence="10">
    <location>
        <position position="74"/>
    </location>
</feature>
<dbReference type="InParanoid" id="D8RMG1"/>
<dbReference type="Proteomes" id="UP000001514">
    <property type="component" value="Unassembled WGS sequence"/>
</dbReference>
<dbReference type="InterPro" id="IPR004333">
    <property type="entry name" value="SBP_dom"/>
</dbReference>
<dbReference type="Gramene" id="EFJ26526">
    <property type="protein sequence ID" value="EFJ26526"/>
    <property type="gene ID" value="SELMODRAFT_59543"/>
</dbReference>
<evidence type="ECO:0000256" key="3">
    <source>
        <dbReference type="ARBA" id="ARBA00022771"/>
    </source>
</evidence>
<feature type="non-terminal residue" evidence="10">
    <location>
        <position position="1"/>
    </location>
</feature>
<dbReference type="eggNOG" id="ENOG502QWHY">
    <property type="taxonomic scope" value="Eukaryota"/>
</dbReference>
<keyword evidence="4" id="KW-0862">Zinc</keyword>
<gene>
    <name evidence="9" type="ORF">SELMODRAFT_49502</name>
    <name evidence="10" type="ORF">SELMODRAFT_59543</name>
</gene>
<dbReference type="PROSITE" id="PS51141">
    <property type="entry name" value="ZF_SBP"/>
    <property type="match status" value="1"/>
</dbReference>
<dbReference type="STRING" id="88036.D8RMG1"/>
<dbReference type="GO" id="GO:0005634">
    <property type="term" value="C:nucleus"/>
    <property type="evidence" value="ECO:0007669"/>
    <property type="project" value="UniProtKB-SubCell"/>
</dbReference>
<evidence type="ECO:0000256" key="1">
    <source>
        <dbReference type="ARBA" id="ARBA00004123"/>
    </source>
</evidence>
<evidence type="ECO:0000259" key="8">
    <source>
        <dbReference type="PROSITE" id="PS51141"/>
    </source>
</evidence>
<dbReference type="OMA" id="YRVCERH"/>
<dbReference type="KEGG" id="smo:SELMODRAFT_49502"/>
<evidence type="ECO:0000313" key="10">
    <source>
        <dbReference type="EMBL" id="EFJ26526.1"/>
    </source>
</evidence>
<name>D8RMG1_SELML</name>
<keyword evidence="5" id="KW-0804">Transcription</keyword>
<dbReference type="FunFam" id="4.10.1100.10:FF:000001">
    <property type="entry name" value="Squamosa promoter-binding-like protein 14"/>
    <property type="match status" value="1"/>
</dbReference>
<evidence type="ECO:0000313" key="11">
    <source>
        <dbReference type="Proteomes" id="UP000001514"/>
    </source>
</evidence>
<dbReference type="OrthoDB" id="514967at2759"/>
<evidence type="ECO:0000256" key="2">
    <source>
        <dbReference type="ARBA" id="ARBA00022723"/>
    </source>
</evidence>